<feature type="domain" description="Proteinase inhibitor I42 chagasin" evidence="4">
    <location>
        <begin position="21"/>
        <end position="112"/>
    </location>
</feature>
<dbReference type="InterPro" id="IPR036331">
    <property type="entry name" value="Chagasin-like_sf"/>
</dbReference>
<dbReference type="GO" id="GO:0004869">
    <property type="term" value="F:cysteine-type endopeptidase inhibitor activity"/>
    <property type="evidence" value="ECO:0007669"/>
    <property type="project" value="UniProtKB-KW"/>
</dbReference>
<dbReference type="Gene3D" id="2.60.40.2020">
    <property type="match status" value="1"/>
</dbReference>
<accession>A0A2S5A0F1</accession>
<comment type="caution">
    <text evidence="5">The sequence shown here is derived from an EMBL/GenBank/DDBJ whole genome shotgun (WGS) entry which is preliminary data.</text>
</comment>
<evidence type="ECO:0000313" key="5">
    <source>
        <dbReference type="EMBL" id="POY36070.1"/>
    </source>
</evidence>
<dbReference type="InterPro" id="IPR018990">
    <property type="entry name" value="Prot_inh_I42_chagasin"/>
</dbReference>
<evidence type="ECO:0000313" key="6">
    <source>
        <dbReference type="Proteomes" id="UP000236893"/>
    </source>
</evidence>
<gene>
    <name evidence="5" type="ORF">C3K47_12795</name>
</gene>
<proteinExistence type="predicted"/>
<evidence type="ECO:0000256" key="1">
    <source>
        <dbReference type="ARBA" id="ARBA00022690"/>
    </source>
</evidence>
<evidence type="ECO:0000259" key="4">
    <source>
        <dbReference type="Pfam" id="PF09394"/>
    </source>
</evidence>
<protein>
    <recommendedName>
        <fullName evidence="4">Proteinase inhibitor I42 chagasin domain-containing protein</fullName>
    </recommendedName>
</protein>
<keyword evidence="1" id="KW-0646">Protease inhibitor</keyword>
<dbReference type="Proteomes" id="UP000236893">
    <property type="component" value="Unassembled WGS sequence"/>
</dbReference>
<evidence type="ECO:0000256" key="3">
    <source>
        <dbReference type="SAM" id="MobiDB-lite"/>
    </source>
</evidence>
<dbReference type="SUPFAM" id="SSF141066">
    <property type="entry name" value="ICP-like"/>
    <property type="match status" value="1"/>
</dbReference>
<keyword evidence="6" id="KW-1185">Reference proteome</keyword>
<sequence>MYPNKSDEVPFNPKIMETKILRLNDSIFIALPGKGTSGLVWQFKVDNEGIIEVSKVDYEDDVHEIDKNIPVGSSIPEVFKVIGKKKGNAKIHFEQRRPWEPSSTPIDTGDYEITVEE</sequence>
<dbReference type="Pfam" id="PF09394">
    <property type="entry name" value="Inhibitor_I42"/>
    <property type="match status" value="1"/>
</dbReference>
<feature type="region of interest" description="Disordered" evidence="3">
    <location>
        <begin position="97"/>
        <end position="117"/>
    </location>
</feature>
<dbReference type="EMBL" id="PQVF01000008">
    <property type="protein sequence ID" value="POY36070.1"/>
    <property type="molecule type" value="Genomic_DNA"/>
</dbReference>
<dbReference type="AlphaFoldDB" id="A0A2S5A0F1"/>
<evidence type="ECO:0000256" key="2">
    <source>
        <dbReference type="ARBA" id="ARBA00022704"/>
    </source>
</evidence>
<organism evidence="5 6">
    <name type="scientific">Solitalea longa</name>
    <dbReference type="NCBI Taxonomy" id="2079460"/>
    <lineage>
        <taxon>Bacteria</taxon>
        <taxon>Pseudomonadati</taxon>
        <taxon>Bacteroidota</taxon>
        <taxon>Sphingobacteriia</taxon>
        <taxon>Sphingobacteriales</taxon>
        <taxon>Sphingobacteriaceae</taxon>
        <taxon>Solitalea</taxon>
    </lineage>
</organism>
<name>A0A2S5A0F1_9SPHI</name>
<reference evidence="5 6" key="1">
    <citation type="submission" date="2018-01" db="EMBL/GenBank/DDBJ databases">
        <authorList>
            <person name="Gaut B.S."/>
            <person name="Morton B.R."/>
            <person name="Clegg M.T."/>
            <person name="Duvall M.R."/>
        </authorList>
    </citation>
    <scope>NUCLEOTIDE SEQUENCE [LARGE SCALE GENOMIC DNA]</scope>
    <source>
        <strain evidence="5 6">HR-AV</strain>
    </source>
</reference>
<keyword evidence="2" id="KW-0789">Thiol protease inhibitor</keyword>